<dbReference type="GO" id="GO:0008168">
    <property type="term" value="F:methyltransferase activity"/>
    <property type="evidence" value="ECO:0007669"/>
    <property type="project" value="UniProtKB-KW"/>
</dbReference>
<organism evidence="1 2">
    <name type="scientific">Coprobacillus cateniformis</name>
    <dbReference type="NCBI Taxonomy" id="100884"/>
    <lineage>
        <taxon>Bacteria</taxon>
        <taxon>Bacillati</taxon>
        <taxon>Bacillota</taxon>
        <taxon>Erysipelotrichia</taxon>
        <taxon>Erysipelotrichales</taxon>
        <taxon>Coprobacillaceae</taxon>
        <taxon>Coprobacillus</taxon>
    </lineage>
</organism>
<gene>
    <name evidence="1" type="ORF">HMPREF9488_01694</name>
</gene>
<dbReference type="GeneID" id="78231292"/>
<dbReference type="eggNOG" id="COG2520">
    <property type="taxonomic scope" value="Bacteria"/>
</dbReference>
<dbReference type="PANTHER" id="PTHR35276">
    <property type="entry name" value="S-ADENOSYL-L-METHIONINE-DEPENDENT METHYLTRANSFERASES SUPERFAMILY PROTEIN"/>
    <property type="match status" value="1"/>
</dbReference>
<dbReference type="STRING" id="100884.GCA_000269565_03536"/>
<dbReference type="GO" id="GO:0032259">
    <property type="term" value="P:methylation"/>
    <property type="evidence" value="ECO:0007669"/>
    <property type="project" value="UniProtKB-KW"/>
</dbReference>
<evidence type="ECO:0000313" key="2">
    <source>
        <dbReference type="Proteomes" id="UP000003157"/>
    </source>
</evidence>
<keyword evidence="1" id="KW-0808">Transferase</keyword>
<sequence length="175" mass="20512">MLTMVEYVHQRIQTYPQQFIGVDMTMGNGHDTLFLLQHCQKVYAFDIQRQAIEKTQKLIGYNRDVQLILDGHQNIDCYLESFDIGIFNLGYLPLTDHHVTTLLKTTKIAIEKAIRMMNVALFIVVYPGHQEGYEESLWIDDYVKQLDTHQYNVSCYCMLNKKNSPYVIEIEKKVK</sequence>
<keyword evidence="1" id="KW-0489">Methyltransferase</keyword>
<accession>E7GAA4</accession>
<dbReference type="AlphaFoldDB" id="E7GAA4"/>
<name>E7GAA4_9FIRM</name>
<dbReference type="EMBL" id="ADKX01000030">
    <property type="protein sequence ID" value="EFW05112.1"/>
    <property type="molecule type" value="Genomic_DNA"/>
</dbReference>
<dbReference type="SUPFAM" id="SSF53335">
    <property type="entry name" value="S-adenosyl-L-methionine-dependent methyltransferases"/>
    <property type="match status" value="1"/>
</dbReference>
<dbReference type="Gene3D" id="3.40.50.150">
    <property type="entry name" value="Vaccinia Virus protein VP39"/>
    <property type="match status" value="1"/>
</dbReference>
<reference evidence="1 2" key="1">
    <citation type="submission" date="2010-12" db="EMBL/GenBank/DDBJ databases">
        <title>The Genome Sequence of Coprobacillus sp. strain 29_1.</title>
        <authorList>
            <consortium name="The Broad Institute Genome Sequencing Platform"/>
            <person name="Earl A."/>
            <person name="Ward D."/>
            <person name="Feldgarden M."/>
            <person name="Gevers D."/>
            <person name="Daigneault M."/>
            <person name="Sibley C.D."/>
            <person name="White A."/>
            <person name="Strauss J."/>
            <person name="Allen-Vercoe E."/>
            <person name="Young S.K."/>
            <person name="Zeng Q."/>
            <person name="Gargeya S."/>
            <person name="Fitzgerald M."/>
            <person name="Haas B."/>
            <person name="Abouelleil A."/>
            <person name="Alvarado L."/>
            <person name="Arachchi H.M."/>
            <person name="Berlin A."/>
            <person name="Brown A."/>
            <person name="Chapman S.B."/>
            <person name="Chen Z."/>
            <person name="Dunbar C."/>
            <person name="Freedman E."/>
            <person name="Gearin G."/>
            <person name="Gellesch M."/>
            <person name="Goldberg J."/>
            <person name="Griggs A."/>
            <person name="Gujja S."/>
            <person name="Heilman E."/>
            <person name="Heiman D."/>
            <person name="Howarth C."/>
            <person name="Larson L."/>
            <person name="Lui A."/>
            <person name="MacDonald P.J.P."/>
            <person name="Mehta T."/>
            <person name="Montmayeur A."/>
            <person name="Murphy C."/>
            <person name="Neiman D."/>
            <person name="Pearson M."/>
            <person name="Priest M."/>
            <person name="Roberts A."/>
            <person name="Saif S."/>
            <person name="Shea T."/>
            <person name="Shenoy N."/>
            <person name="Sisk P."/>
            <person name="Stolte C."/>
            <person name="Sykes S."/>
            <person name="White J."/>
            <person name="Yandava C."/>
            <person name="Nusbaum C."/>
            <person name="Birren B."/>
        </authorList>
    </citation>
    <scope>NUCLEOTIDE SEQUENCE [LARGE SCALE GENOMIC DNA]</scope>
    <source>
        <strain evidence="1 2">29_1</strain>
    </source>
</reference>
<dbReference type="OrthoDB" id="9792989at2"/>
<dbReference type="HOGENOM" id="CLU_079190_1_0_9"/>
<dbReference type="InterPro" id="IPR029063">
    <property type="entry name" value="SAM-dependent_MTases_sf"/>
</dbReference>
<proteinExistence type="predicted"/>
<protein>
    <submittedName>
        <fullName evidence="1">rRNA methylase</fullName>
    </submittedName>
</protein>
<dbReference type="RefSeq" id="WP_008788802.1">
    <property type="nucleotide sequence ID" value="NZ_AKCB01000003.1"/>
</dbReference>
<evidence type="ECO:0000313" key="1">
    <source>
        <dbReference type="EMBL" id="EFW05112.1"/>
    </source>
</evidence>
<comment type="caution">
    <text evidence="1">The sequence shown here is derived from an EMBL/GenBank/DDBJ whole genome shotgun (WGS) entry which is preliminary data.</text>
</comment>
<dbReference type="Proteomes" id="UP000003157">
    <property type="component" value="Unassembled WGS sequence"/>
</dbReference>
<keyword evidence="2" id="KW-1185">Reference proteome</keyword>
<dbReference type="Pfam" id="PF06962">
    <property type="entry name" value="rRNA_methylase"/>
    <property type="match status" value="1"/>
</dbReference>
<dbReference type="PANTHER" id="PTHR35276:SF1">
    <property type="entry name" value="TRNA (MNM(5)S(2)U34)-METHYLTRANSFERASE, CHLOROPLASTIC"/>
    <property type="match status" value="1"/>
</dbReference>
<dbReference type="InterPro" id="IPR010719">
    <property type="entry name" value="MnmM_MeTrfase"/>
</dbReference>